<comment type="caution">
    <text evidence="3">The sequence shown here is derived from an EMBL/GenBank/DDBJ whole genome shotgun (WGS) entry which is preliminary data.</text>
</comment>
<sequence length="287" mass="32999">MHTQIKTALNLPELNDMGKRILDAGVVLFIFVKRINSNFLILYIIDYDLQVAITEALCRMTSEKQRGELASQWFSMEFVTNAFKGIKDNEFETVSHSQILVFTYPCLSAILDKHEFRFQSGILQYYHTCIIIFFPFGFVHVYCNFFQLQIPADDNLEEFWIDFNTGSKSISFYVAADDEGHQWETVCIPEEEVETYIIEEKDKNKILTIHLCNPMSVGVQEGDKIILHFDSALEILDAVRKVYGATKCQGFTKKNTISVAKTTVHVIFDESGSQVTIFIKTKQYSVM</sequence>
<evidence type="ECO:0000259" key="2">
    <source>
        <dbReference type="Pfam" id="PF18584"/>
    </source>
</evidence>
<reference evidence="3 4" key="1">
    <citation type="journal article" date="2022" name="Gigascience">
        <title>A chromosome-level genome assembly and annotation of the desert horned lizard, Phrynosoma platyrhinos, provides insight into chromosomal rearrangements among reptiles.</title>
        <authorList>
            <person name="Koochekian N."/>
            <person name="Ascanio A."/>
            <person name="Farleigh K."/>
            <person name="Card D.C."/>
            <person name="Schield D.R."/>
            <person name="Castoe T.A."/>
            <person name="Jezkova T."/>
        </authorList>
    </citation>
    <scope>NUCLEOTIDE SEQUENCE [LARGE SCALE GENOMIC DNA]</scope>
    <source>
        <strain evidence="3">NK-2021</strain>
    </source>
</reference>
<name>A0ABQ7SPD5_PHRPL</name>
<keyword evidence="1" id="KW-1133">Transmembrane helix</keyword>
<dbReference type="PANTHER" id="PTHR15607">
    <property type="entry name" value="SYNAPTONEMAL COMPLEX PROTEIN-RELATED"/>
    <property type="match status" value="1"/>
</dbReference>
<dbReference type="Pfam" id="PF18584">
    <property type="entry name" value="SYCP2_SLD"/>
    <property type="match status" value="1"/>
</dbReference>
<accession>A0ABQ7SPD5</accession>
<feature type="domain" description="Synaptonemal complex protein 2 Spt16M-like" evidence="2">
    <location>
        <begin position="139"/>
        <end position="244"/>
    </location>
</feature>
<proteinExistence type="predicted"/>
<protein>
    <recommendedName>
        <fullName evidence="2">Synaptonemal complex protein 2 Spt16M-like domain-containing protein</fullName>
    </recommendedName>
</protein>
<dbReference type="InterPro" id="IPR040560">
    <property type="entry name" value="SYCP2_SLD"/>
</dbReference>
<evidence type="ECO:0000313" key="4">
    <source>
        <dbReference type="Proteomes" id="UP000826234"/>
    </source>
</evidence>
<keyword evidence="1" id="KW-0812">Transmembrane</keyword>
<gene>
    <name evidence="3" type="ORF">JD844_019020</name>
</gene>
<feature type="transmembrane region" description="Helical" evidence="1">
    <location>
        <begin position="123"/>
        <end position="142"/>
    </location>
</feature>
<dbReference type="InterPro" id="IPR024835">
    <property type="entry name" value="SYCP2-like"/>
</dbReference>
<dbReference type="PANTHER" id="PTHR15607:SF12">
    <property type="entry name" value="SYNAPTONEMAL COMPLEX PROTEIN 2"/>
    <property type="match status" value="1"/>
</dbReference>
<keyword evidence="4" id="KW-1185">Reference proteome</keyword>
<keyword evidence="1" id="KW-0472">Membrane</keyword>
<evidence type="ECO:0000256" key="1">
    <source>
        <dbReference type="SAM" id="Phobius"/>
    </source>
</evidence>
<dbReference type="Proteomes" id="UP000826234">
    <property type="component" value="Unassembled WGS sequence"/>
</dbReference>
<dbReference type="EMBL" id="JAIPUX010005289">
    <property type="protein sequence ID" value="KAH0619215.1"/>
    <property type="molecule type" value="Genomic_DNA"/>
</dbReference>
<organism evidence="3 4">
    <name type="scientific">Phrynosoma platyrhinos</name>
    <name type="common">Desert horned lizard</name>
    <dbReference type="NCBI Taxonomy" id="52577"/>
    <lineage>
        <taxon>Eukaryota</taxon>
        <taxon>Metazoa</taxon>
        <taxon>Chordata</taxon>
        <taxon>Craniata</taxon>
        <taxon>Vertebrata</taxon>
        <taxon>Euteleostomi</taxon>
        <taxon>Lepidosauria</taxon>
        <taxon>Squamata</taxon>
        <taxon>Bifurcata</taxon>
        <taxon>Unidentata</taxon>
        <taxon>Episquamata</taxon>
        <taxon>Toxicofera</taxon>
        <taxon>Iguania</taxon>
        <taxon>Phrynosomatidae</taxon>
        <taxon>Phrynosomatinae</taxon>
        <taxon>Phrynosoma</taxon>
    </lineage>
</organism>
<evidence type="ECO:0000313" key="3">
    <source>
        <dbReference type="EMBL" id="KAH0619215.1"/>
    </source>
</evidence>